<reference evidence="1" key="3">
    <citation type="submission" date="2022-06" db="UniProtKB">
        <authorList>
            <consortium name="EnsemblPlants"/>
        </authorList>
    </citation>
    <scope>IDENTIFICATION</scope>
</reference>
<accession>A0A8R7R860</accession>
<evidence type="ECO:0000313" key="1">
    <source>
        <dbReference type="EnsemblPlants" id="TuG1812G0700005484.01.T01.cds343451"/>
    </source>
</evidence>
<sequence length="114" mass="12142">SDAAAGGGEDRLSALPDDLLIHILLKLRDAPVAARASVLARRWRRVWALLPELHFPFGTDPDGIRAALAAHDAPALRHLFVDAIEGEAAPESAAAWLPIAAGRLSGVLHLHLQN</sequence>
<dbReference type="AlphaFoldDB" id="A0A8R7R860"/>
<dbReference type="Gramene" id="TuG1812G0700005484.01.T01">
    <property type="protein sequence ID" value="TuG1812G0700005484.01.T01.cds343451"/>
    <property type="gene ID" value="TuG1812G0700005484.01"/>
</dbReference>
<reference evidence="2" key="1">
    <citation type="journal article" date="2013" name="Nature">
        <title>Draft genome of the wheat A-genome progenitor Triticum urartu.</title>
        <authorList>
            <person name="Ling H.Q."/>
            <person name="Zhao S."/>
            <person name="Liu D."/>
            <person name="Wang J."/>
            <person name="Sun H."/>
            <person name="Zhang C."/>
            <person name="Fan H."/>
            <person name="Li D."/>
            <person name="Dong L."/>
            <person name="Tao Y."/>
            <person name="Gao C."/>
            <person name="Wu H."/>
            <person name="Li Y."/>
            <person name="Cui Y."/>
            <person name="Guo X."/>
            <person name="Zheng S."/>
            <person name="Wang B."/>
            <person name="Yu K."/>
            <person name="Liang Q."/>
            <person name="Yang W."/>
            <person name="Lou X."/>
            <person name="Chen J."/>
            <person name="Feng M."/>
            <person name="Jian J."/>
            <person name="Zhang X."/>
            <person name="Luo G."/>
            <person name="Jiang Y."/>
            <person name="Liu J."/>
            <person name="Wang Z."/>
            <person name="Sha Y."/>
            <person name="Zhang B."/>
            <person name="Wu H."/>
            <person name="Tang D."/>
            <person name="Shen Q."/>
            <person name="Xue P."/>
            <person name="Zou S."/>
            <person name="Wang X."/>
            <person name="Liu X."/>
            <person name="Wang F."/>
            <person name="Yang Y."/>
            <person name="An X."/>
            <person name="Dong Z."/>
            <person name="Zhang K."/>
            <person name="Zhang X."/>
            <person name="Luo M.C."/>
            <person name="Dvorak J."/>
            <person name="Tong Y."/>
            <person name="Wang J."/>
            <person name="Yang H."/>
            <person name="Li Z."/>
            <person name="Wang D."/>
            <person name="Zhang A."/>
            <person name="Wang J."/>
        </authorList>
    </citation>
    <scope>NUCLEOTIDE SEQUENCE</scope>
    <source>
        <strain evidence="2">cv. G1812</strain>
    </source>
</reference>
<evidence type="ECO:0000313" key="2">
    <source>
        <dbReference type="Proteomes" id="UP000015106"/>
    </source>
</evidence>
<dbReference type="PANTHER" id="PTHR34709:SF61">
    <property type="entry name" value="OS07G0229100 PROTEIN"/>
    <property type="match status" value="1"/>
</dbReference>
<reference evidence="1" key="2">
    <citation type="submission" date="2018-03" db="EMBL/GenBank/DDBJ databases">
        <title>The Triticum urartu genome reveals the dynamic nature of wheat genome evolution.</title>
        <authorList>
            <person name="Ling H."/>
            <person name="Ma B."/>
            <person name="Shi X."/>
            <person name="Liu H."/>
            <person name="Dong L."/>
            <person name="Sun H."/>
            <person name="Cao Y."/>
            <person name="Gao Q."/>
            <person name="Zheng S."/>
            <person name="Li Y."/>
            <person name="Yu Y."/>
            <person name="Du H."/>
            <person name="Qi M."/>
            <person name="Li Y."/>
            <person name="Yu H."/>
            <person name="Cui Y."/>
            <person name="Wang N."/>
            <person name="Chen C."/>
            <person name="Wu H."/>
            <person name="Zhao Y."/>
            <person name="Zhang J."/>
            <person name="Li Y."/>
            <person name="Zhou W."/>
            <person name="Zhang B."/>
            <person name="Hu W."/>
            <person name="Eijk M."/>
            <person name="Tang J."/>
            <person name="Witsenboer H."/>
            <person name="Zhao S."/>
            <person name="Li Z."/>
            <person name="Zhang A."/>
            <person name="Wang D."/>
            <person name="Liang C."/>
        </authorList>
    </citation>
    <scope>NUCLEOTIDE SEQUENCE [LARGE SCALE GENOMIC DNA]</scope>
    <source>
        <strain evidence="1">cv. G1812</strain>
    </source>
</reference>
<dbReference type="Proteomes" id="UP000015106">
    <property type="component" value="Chromosome 7"/>
</dbReference>
<keyword evidence="2" id="KW-1185">Reference proteome</keyword>
<evidence type="ECO:0008006" key="3">
    <source>
        <dbReference type="Google" id="ProtNLM"/>
    </source>
</evidence>
<dbReference type="InterPro" id="IPR055312">
    <property type="entry name" value="FBL15-like"/>
</dbReference>
<dbReference type="SUPFAM" id="SSF81383">
    <property type="entry name" value="F-box domain"/>
    <property type="match status" value="1"/>
</dbReference>
<organism evidence="1 2">
    <name type="scientific">Triticum urartu</name>
    <name type="common">Red wild einkorn</name>
    <name type="synonym">Crithodium urartu</name>
    <dbReference type="NCBI Taxonomy" id="4572"/>
    <lineage>
        <taxon>Eukaryota</taxon>
        <taxon>Viridiplantae</taxon>
        <taxon>Streptophyta</taxon>
        <taxon>Embryophyta</taxon>
        <taxon>Tracheophyta</taxon>
        <taxon>Spermatophyta</taxon>
        <taxon>Magnoliopsida</taxon>
        <taxon>Liliopsida</taxon>
        <taxon>Poales</taxon>
        <taxon>Poaceae</taxon>
        <taxon>BOP clade</taxon>
        <taxon>Pooideae</taxon>
        <taxon>Triticodae</taxon>
        <taxon>Triticeae</taxon>
        <taxon>Triticinae</taxon>
        <taxon>Triticum</taxon>
    </lineage>
</organism>
<protein>
    <recommendedName>
        <fullName evidence="3">F-box domain-containing protein</fullName>
    </recommendedName>
</protein>
<name>A0A8R7R860_TRIUA</name>
<dbReference type="InterPro" id="IPR036047">
    <property type="entry name" value="F-box-like_dom_sf"/>
</dbReference>
<dbReference type="EnsemblPlants" id="TuG1812G0700005484.01.T01">
    <property type="protein sequence ID" value="TuG1812G0700005484.01.T01.cds343451"/>
    <property type="gene ID" value="TuG1812G0700005484.01"/>
</dbReference>
<dbReference type="PANTHER" id="PTHR34709">
    <property type="entry name" value="OS10G0396666 PROTEIN"/>
    <property type="match status" value="1"/>
</dbReference>
<proteinExistence type="predicted"/>